<sequence length="427" mass="48051">METEYEENRKRMERRANAENNNELEKNTKEALQLFQTRVKTGGLALNIALIGPSGCGKSSFCNSIMTAFCVEGWRERAMIGHYGGRGLQVTHHLLSFPKTKYLDSEDLIEYNYPTLVDMNGFNDSSDDLVEELLRIVFFGRLPQEEKLTEAADIYKTNGLNGLKEHYSNNFEDLKIDRIIFIASATSPPPQRLMDAVTKTARGEMRVIPIFGVLTHKDKIDPDGDEYQTLEKDFKEGLGLQDNRFLLCTSYCDDYDKLHGKSRLDQRHPELDIPILRFMQQVCDPAYGIIGDSTQYRQDEQSPAPESTSSVTSTDQPPSNEYEKQKRWSLPEDKLWGIGIRGVVIAILAFGVLYILASSLDASRICAEVCPKGNNSTLCTSNVQSLCAVQSMSGLMKFIVFLLLVAAIIGIELLFDKIEQSGNARRN</sequence>
<accession>A0A8B8AM29</accession>
<dbReference type="InterPro" id="IPR027417">
    <property type="entry name" value="P-loop_NTPase"/>
</dbReference>
<evidence type="ECO:0000313" key="4">
    <source>
        <dbReference type="RefSeq" id="XP_022291119.1"/>
    </source>
</evidence>
<dbReference type="Proteomes" id="UP000694844">
    <property type="component" value="Chromosome 7"/>
</dbReference>
<dbReference type="RefSeq" id="XP_022291120.1">
    <property type="nucleotide sequence ID" value="XM_022435412.1"/>
</dbReference>
<organism evidence="3 4">
    <name type="scientific">Crassostrea virginica</name>
    <name type="common">Eastern oyster</name>
    <dbReference type="NCBI Taxonomy" id="6565"/>
    <lineage>
        <taxon>Eukaryota</taxon>
        <taxon>Metazoa</taxon>
        <taxon>Spiralia</taxon>
        <taxon>Lophotrochozoa</taxon>
        <taxon>Mollusca</taxon>
        <taxon>Bivalvia</taxon>
        <taxon>Autobranchia</taxon>
        <taxon>Pteriomorphia</taxon>
        <taxon>Ostreida</taxon>
        <taxon>Ostreoidea</taxon>
        <taxon>Ostreidae</taxon>
        <taxon>Crassostrea</taxon>
    </lineage>
</organism>
<evidence type="ECO:0000256" key="1">
    <source>
        <dbReference type="SAM" id="MobiDB-lite"/>
    </source>
</evidence>
<gene>
    <name evidence="4 5" type="primary">LOC111102597</name>
</gene>
<feature type="region of interest" description="Disordered" evidence="1">
    <location>
        <begin position="296"/>
        <end position="326"/>
    </location>
</feature>
<feature type="transmembrane region" description="Helical" evidence="2">
    <location>
        <begin position="335"/>
        <end position="357"/>
    </location>
</feature>
<dbReference type="AlphaFoldDB" id="A0A8B8AM29"/>
<evidence type="ECO:0000313" key="5">
    <source>
        <dbReference type="RefSeq" id="XP_022291120.1"/>
    </source>
</evidence>
<dbReference type="CDD" id="cd00882">
    <property type="entry name" value="Ras_like_GTPase"/>
    <property type="match status" value="1"/>
</dbReference>
<feature type="region of interest" description="Disordered" evidence="1">
    <location>
        <begin position="1"/>
        <end position="25"/>
    </location>
</feature>
<keyword evidence="3" id="KW-1185">Reference proteome</keyword>
<dbReference type="Gene3D" id="3.40.50.300">
    <property type="entry name" value="P-loop containing nucleotide triphosphate hydrolases"/>
    <property type="match status" value="1"/>
</dbReference>
<keyword evidence="2" id="KW-0472">Membrane</keyword>
<keyword evidence="2" id="KW-0812">Transmembrane</keyword>
<keyword evidence="2" id="KW-1133">Transmembrane helix</keyword>
<dbReference type="GeneID" id="111102597"/>
<dbReference type="KEGG" id="cvn:111102597"/>
<name>A0A8B8AM29_CRAVI</name>
<feature type="compositionally biased region" description="Polar residues" evidence="1">
    <location>
        <begin position="304"/>
        <end position="319"/>
    </location>
</feature>
<evidence type="ECO:0000256" key="2">
    <source>
        <dbReference type="SAM" id="Phobius"/>
    </source>
</evidence>
<dbReference type="RefSeq" id="XP_022291119.1">
    <property type="nucleotide sequence ID" value="XM_022435411.1"/>
</dbReference>
<reference evidence="4 5" key="1">
    <citation type="submission" date="2025-04" db="UniProtKB">
        <authorList>
            <consortium name="RefSeq"/>
        </authorList>
    </citation>
    <scope>IDENTIFICATION</scope>
    <source>
        <tissue evidence="4 5">Whole sample</tissue>
    </source>
</reference>
<evidence type="ECO:0000313" key="3">
    <source>
        <dbReference type="Proteomes" id="UP000694844"/>
    </source>
</evidence>
<dbReference type="OrthoDB" id="6149413at2759"/>
<proteinExistence type="predicted"/>
<protein>
    <submittedName>
        <fullName evidence="4 5">Uncharacterized protein LOC111102597</fullName>
    </submittedName>
</protein>
<feature type="transmembrane region" description="Helical" evidence="2">
    <location>
        <begin position="395"/>
        <end position="415"/>
    </location>
</feature>
<dbReference type="SUPFAM" id="SSF52540">
    <property type="entry name" value="P-loop containing nucleoside triphosphate hydrolases"/>
    <property type="match status" value="1"/>
</dbReference>